<dbReference type="PANTHER" id="PTHR34382:SF7">
    <property type="entry name" value="PTS SYSTEM N,N'-DIACETYLCHITOBIOSE-SPECIFIC EIIA COMPONENT"/>
    <property type="match status" value="1"/>
</dbReference>
<feature type="binding site" evidence="6">
    <location>
        <position position="79"/>
    </location>
    <ligand>
        <name>Mg(2+)</name>
        <dbReference type="ChEBI" id="CHEBI:18420"/>
        <note>ligand shared between all trimeric partners</note>
    </ligand>
</feature>
<gene>
    <name evidence="8" type="ORF">SAMN05660648_01726</name>
</gene>
<dbReference type="Gene3D" id="1.20.58.80">
    <property type="entry name" value="Phosphotransferase system, lactose/cellobiose-type IIA subunit"/>
    <property type="match status" value="1"/>
</dbReference>
<dbReference type="CDD" id="cd00215">
    <property type="entry name" value="PTS_IIA_lac"/>
    <property type="match status" value="1"/>
</dbReference>
<keyword evidence="6" id="KW-0460">Magnesium</keyword>
<name>A0A1H3XX94_SELRU</name>
<dbReference type="PANTHER" id="PTHR34382">
    <property type="entry name" value="PTS SYSTEM N,N'-DIACETYLCHITOBIOSE-SPECIFIC EIIA COMPONENT"/>
    <property type="match status" value="1"/>
</dbReference>
<keyword evidence="2" id="KW-0762">Sugar transport</keyword>
<keyword evidence="1" id="KW-0813">Transport</keyword>
<dbReference type="EMBL" id="FNQG01000006">
    <property type="protein sequence ID" value="SEA03943.1"/>
    <property type="molecule type" value="Genomic_DNA"/>
</dbReference>
<accession>A0A1H3XX94</accession>
<evidence type="ECO:0000256" key="5">
    <source>
        <dbReference type="PIRSR" id="PIRSR000699-1"/>
    </source>
</evidence>
<comment type="cofactor">
    <cofactor evidence="6">
        <name>Mg(2+)</name>
        <dbReference type="ChEBI" id="CHEBI:18420"/>
    </cofactor>
    <text evidence="6">Binds 1 Mg(2+) ion per trimer.</text>
</comment>
<dbReference type="GO" id="GO:0046872">
    <property type="term" value="F:metal ion binding"/>
    <property type="evidence" value="ECO:0007669"/>
    <property type="project" value="UniProtKB-KW"/>
</dbReference>
<feature type="modified residue" description="Phosphohistidine; by HPr" evidence="7">
    <location>
        <position position="76"/>
    </location>
</feature>
<keyword evidence="3" id="KW-0808">Transferase</keyword>
<protein>
    <submittedName>
        <fullName evidence="8">PTS system, cellobiose-specific IIA component</fullName>
    </submittedName>
</protein>
<dbReference type="GO" id="GO:0009401">
    <property type="term" value="P:phosphoenolpyruvate-dependent sugar phosphotransferase system"/>
    <property type="evidence" value="ECO:0007669"/>
    <property type="project" value="UniProtKB-KW"/>
</dbReference>
<proteinExistence type="predicted"/>
<sequence>MEDLELIAFKIISGVGAARSSYIEAIQAAKAGDYDRAEKLIAQGDESFVEGHDAHTGLLTREANDEGNSVTLLILHAEDQLMSAEAFKIIAQEFIAAHKRIDQLEAKLK</sequence>
<evidence type="ECO:0000256" key="3">
    <source>
        <dbReference type="ARBA" id="ARBA00022679"/>
    </source>
</evidence>
<dbReference type="RefSeq" id="WP_074672085.1">
    <property type="nucleotide sequence ID" value="NZ_FNQG01000006.1"/>
</dbReference>
<evidence type="ECO:0000313" key="9">
    <source>
        <dbReference type="Proteomes" id="UP000183469"/>
    </source>
</evidence>
<keyword evidence="4" id="KW-0598">Phosphotransferase system</keyword>
<dbReference type="AlphaFoldDB" id="A0A1H3XX94"/>
<organism evidence="8 9">
    <name type="scientific">Selenomonas ruminantium</name>
    <dbReference type="NCBI Taxonomy" id="971"/>
    <lineage>
        <taxon>Bacteria</taxon>
        <taxon>Bacillati</taxon>
        <taxon>Bacillota</taxon>
        <taxon>Negativicutes</taxon>
        <taxon>Selenomonadales</taxon>
        <taxon>Selenomonadaceae</taxon>
        <taxon>Selenomonas</taxon>
    </lineage>
</organism>
<dbReference type="OrthoDB" id="389577at2"/>
<dbReference type="Pfam" id="PF02255">
    <property type="entry name" value="PTS_IIA"/>
    <property type="match status" value="1"/>
</dbReference>
<dbReference type="InterPro" id="IPR036542">
    <property type="entry name" value="PTS_IIA_lac/cel_sf"/>
</dbReference>
<feature type="active site" description="Tele-phosphohistidine intermediate" evidence="5">
    <location>
        <position position="76"/>
    </location>
</feature>
<reference evidence="8 9" key="1">
    <citation type="submission" date="2016-10" db="EMBL/GenBank/DDBJ databases">
        <authorList>
            <person name="de Groot N.N."/>
        </authorList>
    </citation>
    <scope>NUCLEOTIDE SEQUENCE [LARGE SCALE GENOMIC DNA]</scope>
    <source>
        <strain evidence="8 9">DSM 2872</strain>
    </source>
</reference>
<evidence type="ECO:0000313" key="8">
    <source>
        <dbReference type="EMBL" id="SEA03943.1"/>
    </source>
</evidence>
<evidence type="ECO:0000256" key="1">
    <source>
        <dbReference type="ARBA" id="ARBA00022448"/>
    </source>
</evidence>
<evidence type="ECO:0000256" key="2">
    <source>
        <dbReference type="ARBA" id="ARBA00022597"/>
    </source>
</evidence>
<dbReference type="SUPFAM" id="SSF46973">
    <property type="entry name" value="Enzyme IIa from lactose specific PTS, IIa-lac"/>
    <property type="match status" value="1"/>
</dbReference>
<evidence type="ECO:0000256" key="6">
    <source>
        <dbReference type="PIRSR" id="PIRSR000699-2"/>
    </source>
</evidence>
<dbReference type="GO" id="GO:0016740">
    <property type="term" value="F:transferase activity"/>
    <property type="evidence" value="ECO:0007669"/>
    <property type="project" value="UniProtKB-KW"/>
</dbReference>
<evidence type="ECO:0000256" key="4">
    <source>
        <dbReference type="ARBA" id="ARBA00022683"/>
    </source>
</evidence>
<evidence type="ECO:0000256" key="7">
    <source>
        <dbReference type="PROSITE-ProRule" id="PRU00418"/>
    </source>
</evidence>
<dbReference type="PROSITE" id="PS51095">
    <property type="entry name" value="PTS_EIIA_TYPE_3"/>
    <property type="match status" value="1"/>
</dbReference>
<keyword evidence="6" id="KW-0479">Metal-binding</keyword>
<dbReference type="PIRSF" id="PIRSF000699">
    <property type="entry name" value="PTS_IILac_III"/>
    <property type="match status" value="1"/>
</dbReference>
<dbReference type="Proteomes" id="UP000183469">
    <property type="component" value="Unassembled WGS sequence"/>
</dbReference>
<dbReference type="InterPro" id="IPR003188">
    <property type="entry name" value="PTS_IIA_lac/cel"/>
</dbReference>